<name>A0ABT8JVT4_9MICC</name>
<keyword evidence="4" id="KW-1185">Reference proteome</keyword>
<accession>A0ABT8JVT4</accession>
<dbReference type="GO" id="GO:0016787">
    <property type="term" value="F:hydrolase activity"/>
    <property type="evidence" value="ECO:0007669"/>
    <property type="project" value="UniProtKB-KW"/>
</dbReference>
<dbReference type="Pfam" id="PF00795">
    <property type="entry name" value="CN_hydrolase"/>
    <property type="match status" value="1"/>
</dbReference>
<dbReference type="SUPFAM" id="SSF56317">
    <property type="entry name" value="Carbon-nitrogen hydrolase"/>
    <property type="match status" value="1"/>
</dbReference>
<proteinExistence type="predicted"/>
<dbReference type="PANTHER" id="PTHR43674">
    <property type="entry name" value="NITRILASE C965.09-RELATED"/>
    <property type="match status" value="1"/>
</dbReference>
<comment type="caution">
    <text evidence="3">The sequence shown here is derived from an EMBL/GenBank/DDBJ whole genome shotgun (WGS) entry which is preliminary data.</text>
</comment>
<dbReference type="InterPro" id="IPR036526">
    <property type="entry name" value="C-N_Hydrolase_sf"/>
</dbReference>
<dbReference type="PROSITE" id="PS50263">
    <property type="entry name" value="CN_HYDROLASE"/>
    <property type="match status" value="1"/>
</dbReference>
<keyword evidence="1 3" id="KW-0378">Hydrolase</keyword>
<protein>
    <submittedName>
        <fullName evidence="3">Carbon-nitrogen hydrolase family protein</fullName>
    </submittedName>
</protein>
<evidence type="ECO:0000313" key="4">
    <source>
        <dbReference type="Proteomes" id="UP001174209"/>
    </source>
</evidence>
<organism evidence="3 4">
    <name type="scientific">Arthrobacter burdickii</name>
    <dbReference type="NCBI Taxonomy" id="3035920"/>
    <lineage>
        <taxon>Bacteria</taxon>
        <taxon>Bacillati</taxon>
        <taxon>Actinomycetota</taxon>
        <taxon>Actinomycetes</taxon>
        <taxon>Micrococcales</taxon>
        <taxon>Micrococcaceae</taxon>
        <taxon>Arthrobacter</taxon>
    </lineage>
</organism>
<dbReference type="InterPro" id="IPR044083">
    <property type="entry name" value="RamA-like"/>
</dbReference>
<evidence type="ECO:0000313" key="3">
    <source>
        <dbReference type="EMBL" id="MDN4609280.1"/>
    </source>
</evidence>
<evidence type="ECO:0000256" key="1">
    <source>
        <dbReference type="ARBA" id="ARBA00022801"/>
    </source>
</evidence>
<dbReference type="RefSeq" id="WP_301223985.1">
    <property type="nucleotide sequence ID" value="NZ_JAROCG010000001.1"/>
</dbReference>
<gene>
    <name evidence="3" type="ORF">P5G52_00175</name>
</gene>
<feature type="domain" description="CN hydrolase" evidence="2">
    <location>
        <begin position="1"/>
        <end position="249"/>
    </location>
</feature>
<sequence length="277" mass="29379">MLLSVLQAHAEVLNVEANLRTIDEAAGRASQAGADILLTPELFPVGYAPQRLAAELDPAVLPGVRQRLAGIARRHGIGLVYSLPATPEELGDTSDGSSDGNGWQITATLLDADGVPVLHYGKVHLFGAEERAAFVPAQDPPGVVEFNGVRTSLLICYDVEFPEAVRAAATRGAELLLVPTALSAGFESVPQVIIRSRALESQLVVAYANHSGREDVYDFEGGSVVAGPDGSLLAAAGHAPTLLFAEIAPDAVRAARDDVPYLRERRPEVYRTWENSA</sequence>
<dbReference type="EMBL" id="JAROCG010000001">
    <property type="protein sequence ID" value="MDN4609280.1"/>
    <property type="molecule type" value="Genomic_DNA"/>
</dbReference>
<dbReference type="InterPro" id="IPR050345">
    <property type="entry name" value="Aliph_Amidase/BUP"/>
</dbReference>
<evidence type="ECO:0000259" key="2">
    <source>
        <dbReference type="PROSITE" id="PS50263"/>
    </source>
</evidence>
<dbReference type="CDD" id="cd07576">
    <property type="entry name" value="R-amidase_like"/>
    <property type="match status" value="1"/>
</dbReference>
<reference evidence="3" key="1">
    <citation type="submission" date="2023-06" db="EMBL/GenBank/DDBJ databases">
        <title>MT1 and MT2 Draft Genomes of Novel Species.</title>
        <authorList>
            <person name="Venkateswaran K."/>
        </authorList>
    </citation>
    <scope>NUCLEOTIDE SEQUENCE</scope>
    <source>
        <strain evidence="3">IIF3SC-B10</strain>
    </source>
</reference>
<dbReference type="Proteomes" id="UP001174209">
    <property type="component" value="Unassembled WGS sequence"/>
</dbReference>
<dbReference type="InterPro" id="IPR003010">
    <property type="entry name" value="C-N_Hydrolase"/>
</dbReference>
<dbReference type="Gene3D" id="3.60.110.10">
    <property type="entry name" value="Carbon-nitrogen hydrolase"/>
    <property type="match status" value="1"/>
</dbReference>
<dbReference type="PANTHER" id="PTHR43674:SF2">
    <property type="entry name" value="BETA-UREIDOPROPIONASE"/>
    <property type="match status" value="1"/>
</dbReference>